<evidence type="ECO:0000313" key="2">
    <source>
        <dbReference type="Proteomes" id="UP001177597"/>
    </source>
</evidence>
<evidence type="ECO:0000313" key="1">
    <source>
        <dbReference type="EMBL" id="WGL96479.1"/>
    </source>
</evidence>
<dbReference type="AlphaFoldDB" id="A0AA95K1C2"/>
<gene>
    <name evidence="1" type="ORF">QE207_08050</name>
</gene>
<name>A0AA95K1C2_9GAMM</name>
<sequence>MTAFNEGNRNRGLALLNDIMTICPERYLEMAEEARKEQEKNNEFV</sequence>
<protein>
    <submittedName>
        <fullName evidence="1">Uncharacterized protein</fullName>
    </submittedName>
</protein>
<proteinExistence type="predicted"/>
<dbReference type="Proteomes" id="UP001177597">
    <property type="component" value="Chromosome"/>
</dbReference>
<organism evidence="1 2">
    <name type="scientific">Arsenophonus nasoniae</name>
    <name type="common">son-killer infecting Nasonia vitripennis</name>
    <dbReference type="NCBI Taxonomy" id="638"/>
    <lineage>
        <taxon>Bacteria</taxon>
        <taxon>Pseudomonadati</taxon>
        <taxon>Pseudomonadota</taxon>
        <taxon>Gammaproteobacteria</taxon>
        <taxon>Enterobacterales</taxon>
        <taxon>Morganellaceae</taxon>
        <taxon>Arsenophonus</taxon>
    </lineage>
</organism>
<accession>A0AA95K1C2</accession>
<reference evidence="1" key="1">
    <citation type="submission" date="2023-04" db="EMBL/GenBank/DDBJ databases">
        <title>Genome dynamics across the evolutionary transition to endosymbiosis.</title>
        <authorList>
            <person name="Siozios S."/>
            <person name="Nadal-Jimenez P."/>
            <person name="Azagi T."/>
            <person name="Sprong H."/>
            <person name="Frost C.L."/>
            <person name="Parratt S.R."/>
            <person name="Taylor G."/>
            <person name="Brettell L."/>
            <person name="Lew K.C."/>
            <person name="Croft L."/>
            <person name="King K.C."/>
            <person name="Brockhurst M.A."/>
            <person name="Hypsa V."/>
            <person name="Novakova E."/>
            <person name="Darby A.C."/>
            <person name="Hurst G.D.D."/>
        </authorList>
    </citation>
    <scope>NUCLEOTIDE SEQUENCE</scope>
    <source>
        <strain evidence="1">AIh</strain>
    </source>
</reference>
<dbReference type="RefSeq" id="WP_280629966.1">
    <property type="nucleotide sequence ID" value="NZ_CP123498.1"/>
</dbReference>
<dbReference type="EMBL" id="CP123498">
    <property type="protein sequence ID" value="WGL96479.1"/>
    <property type="molecule type" value="Genomic_DNA"/>
</dbReference>